<organism evidence="1 2">
    <name type="scientific">Thermoflexibacter ruber</name>
    <dbReference type="NCBI Taxonomy" id="1003"/>
    <lineage>
        <taxon>Bacteria</taxon>
        <taxon>Pseudomonadati</taxon>
        <taxon>Bacteroidota</taxon>
        <taxon>Cytophagia</taxon>
        <taxon>Cytophagales</taxon>
        <taxon>Thermoflexibacteraceae</taxon>
        <taxon>Thermoflexibacter</taxon>
    </lineage>
</organism>
<dbReference type="Proteomes" id="UP000199513">
    <property type="component" value="Unassembled WGS sequence"/>
</dbReference>
<name>A0A1I2I0N8_9BACT</name>
<accession>A0A1I2I0N8</accession>
<dbReference type="EMBL" id="FONY01000028">
    <property type="protein sequence ID" value="SFF35772.1"/>
    <property type="molecule type" value="Genomic_DNA"/>
</dbReference>
<dbReference type="OrthoDB" id="276295at2"/>
<gene>
    <name evidence="1" type="ORF">SAMN04488541_10287</name>
</gene>
<dbReference type="RefSeq" id="WP_091548093.1">
    <property type="nucleotide sequence ID" value="NZ_FONY01000028.1"/>
</dbReference>
<dbReference type="AlphaFoldDB" id="A0A1I2I0N8"/>
<reference evidence="1 2" key="1">
    <citation type="submission" date="2016-10" db="EMBL/GenBank/DDBJ databases">
        <authorList>
            <person name="de Groot N.N."/>
        </authorList>
    </citation>
    <scope>NUCLEOTIDE SEQUENCE [LARGE SCALE GENOMIC DNA]</scope>
    <source>
        <strain>GEY</strain>
        <strain evidence="2">DSM 9560</strain>
    </source>
</reference>
<evidence type="ECO:0000313" key="1">
    <source>
        <dbReference type="EMBL" id="SFF35772.1"/>
    </source>
</evidence>
<sequence>MKLLDDIKPRPNHHIYLQTLRNMTPAQRLQKAFELSAMSKELFLFGLKKRFPQYTESEIKALYLKRIALCYNRNY</sequence>
<protein>
    <submittedName>
        <fullName evidence="1">Uncharacterized protein</fullName>
    </submittedName>
</protein>
<evidence type="ECO:0000313" key="2">
    <source>
        <dbReference type="Proteomes" id="UP000199513"/>
    </source>
</evidence>
<proteinExistence type="predicted"/>
<keyword evidence="2" id="KW-1185">Reference proteome</keyword>